<name>A0A8B3TDT6_AVIPA</name>
<dbReference type="EMBL" id="RQXS01000014">
    <property type="protein sequence ID" value="RZN60072.1"/>
    <property type="molecule type" value="Genomic_DNA"/>
</dbReference>
<gene>
    <name evidence="1" type="ORF">EIG79_04555</name>
</gene>
<dbReference type="Proteomes" id="UP000294229">
    <property type="component" value="Unassembled WGS sequence"/>
</dbReference>
<reference evidence="1 2" key="1">
    <citation type="submission" date="2018-11" db="EMBL/GenBank/DDBJ databases">
        <title>Sequencing Av. paragallinarum serogroups.</title>
        <authorList>
            <person name="Hellmuth J.E."/>
            <person name="Boucher C.E."/>
            <person name="Cason E.D."/>
        </authorList>
    </citation>
    <scope>NUCLEOTIDE SEQUENCE [LARGE SCALE GENOMIC DNA]</scope>
    <source>
        <strain evidence="1 2">SA-3</strain>
    </source>
</reference>
<sequence>MSPTSYQAAPPRVYGGVLYPILFLMQGGLGKKVIDWYKNGQYADFQAKTLKNLTALCFACKFGRHIFDNSKSSCLKTLSLSRIFCYFNAFPLWND</sequence>
<evidence type="ECO:0000313" key="2">
    <source>
        <dbReference type="Proteomes" id="UP000294229"/>
    </source>
</evidence>
<organism evidence="1 2">
    <name type="scientific">Avibacterium paragallinarum</name>
    <name type="common">Haemophilus gallinarum</name>
    <dbReference type="NCBI Taxonomy" id="728"/>
    <lineage>
        <taxon>Bacteria</taxon>
        <taxon>Pseudomonadati</taxon>
        <taxon>Pseudomonadota</taxon>
        <taxon>Gammaproteobacteria</taxon>
        <taxon>Pasteurellales</taxon>
        <taxon>Pasteurellaceae</taxon>
        <taxon>Avibacterium</taxon>
    </lineage>
</organism>
<evidence type="ECO:0000313" key="1">
    <source>
        <dbReference type="EMBL" id="RZN60072.1"/>
    </source>
</evidence>
<comment type="caution">
    <text evidence="1">The sequence shown here is derived from an EMBL/GenBank/DDBJ whole genome shotgun (WGS) entry which is preliminary data.</text>
</comment>
<accession>A0A8B3TDT6</accession>
<proteinExistence type="predicted"/>
<protein>
    <submittedName>
        <fullName evidence="1">Uncharacterized protein</fullName>
    </submittedName>
</protein>
<dbReference type="RefSeq" id="WP_081603128.1">
    <property type="nucleotide sequence ID" value="NZ_JBANLW010000009.1"/>
</dbReference>
<dbReference type="AlphaFoldDB" id="A0A8B3TDT6"/>